<keyword evidence="2" id="KW-0408">Iron</keyword>
<keyword evidence="3" id="KW-0411">Iron-sulfur</keyword>
<proteinExistence type="predicted"/>
<feature type="domain" description="4Fe-4S ferredoxin-type" evidence="4">
    <location>
        <begin position="218"/>
        <end position="248"/>
    </location>
</feature>
<evidence type="ECO:0000313" key="6">
    <source>
        <dbReference type="Proteomes" id="UP000249008"/>
    </source>
</evidence>
<gene>
    <name evidence="5" type="ORF">NCTC12112_01232</name>
</gene>
<dbReference type="GeneID" id="78455803"/>
<protein>
    <submittedName>
        <fullName evidence="5">Iron-sulfur cluster-binding protein</fullName>
    </submittedName>
</protein>
<evidence type="ECO:0000259" key="4">
    <source>
        <dbReference type="PROSITE" id="PS51379"/>
    </source>
</evidence>
<dbReference type="InterPro" id="IPR017900">
    <property type="entry name" value="4Fe4S_Fe_S_CS"/>
</dbReference>
<dbReference type="InterPro" id="IPR017896">
    <property type="entry name" value="4Fe4S_Fe-S-bd"/>
</dbReference>
<name>A0AAX2J959_9FUSO</name>
<organism evidence="5 6">
    <name type="scientific">Fusobacterium ulcerans</name>
    <dbReference type="NCBI Taxonomy" id="861"/>
    <lineage>
        <taxon>Bacteria</taxon>
        <taxon>Fusobacteriati</taxon>
        <taxon>Fusobacteriota</taxon>
        <taxon>Fusobacteriia</taxon>
        <taxon>Fusobacteriales</taxon>
        <taxon>Fusobacteriaceae</taxon>
        <taxon>Fusobacterium</taxon>
    </lineage>
</organism>
<dbReference type="InterPro" id="IPR009051">
    <property type="entry name" value="Helical_ferredxn"/>
</dbReference>
<dbReference type="PROSITE" id="PS00198">
    <property type="entry name" value="4FE4S_FER_1"/>
    <property type="match status" value="2"/>
</dbReference>
<evidence type="ECO:0000256" key="1">
    <source>
        <dbReference type="ARBA" id="ARBA00022723"/>
    </source>
</evidence>
<dbReference type="Proteomes" id="UP000249008">
    <property type="component" value="Chromosome 1"/>
</dbReference>
<dbReference type="EMBL" id="LS483487">
    <property type="protein sequence ID" value="SQJ01875.1"/>
    <property type="molecule type" value="Genomic_DNA"/>
</dbReference>
<keyword evidence="1" id="KW-0479">Metal-binding</keyword>
<dbReference type="RefSeq" id="WP_005977815.1">
    <property type="nucleotide sequence ID" value="NZ_CABKNW010000002.1"/>
</dbReference>
<evidence type="ECO:0000256" key="3">
    <source>
        <dbReference type="ARBA" id="ARBA00023014"/>
    </source>
</evidence>
<dbReference type="SUPFAM" id="SSF46548">
    <property type="entry name" value="alpha-helical ferredoxin"/>
    <property type="match status" value="1"/>
</dbReference>
<sequence>MEIMTEKIRKIAKEALSSNKVQMVIGWEKGDFSFESIPVFITDAEQADKLVLDAYCINNLSKYLMEQTQKYEKIGIFLKGCDSLGLNQLLKDHRIDREKVYVWGVPCNEMVDSKNNKYTKCETCLHPTPVVYDELLGEEITSEIDPEERFREVRILENMTADERYEFWSNEFSRCIRCNACRNICPACSCVKCVFDNDDINVLGKANIAPENGFFHLTRAYHVAGNCVDCGECARICPAHIRLDLLNRKIIKDINETYGAWEAGLDSETPAPLVSYTLEDKDNFAVKKGGK</sequence>
<dbReference type="GO" id="GO:0046872">
    <property type="term" value="F:metal ion binding"/>
    <property type="evidence" value="ECO:0007669"/>
    <property type="project" value="UniProtKB-KW"/>
</dbReference>
<dbReference type="AlphaFoldDB" id="A0AAX2J959"/>
<accession>A0AAX2J959</accession>
<dbReference type="Pfam" id="PF13183">
    <property type="entry name" value="Fer4_8"/>
    <property type="match status" value="1"/>
</dbReference>
<evidence type="ECO:0000313" key="5">
    <source>
        <dbReference type="EMBL" id="SQJ01875.1"/>
    </source>
</evidence>
<dbReference type="PROSITE" id="PS51379">
    <property type="entry name" value="4FE4S_FER_2"/>
    <property type="match status" value="2"/>
</dbReference>
<dbReference type="KEGG" id="ful:C4N20_13335"/>
<dbReference type="Gene3D" id="1.10.1060.10">
    <property type="entry name" value="Alpha-helical ferredoxin"/>
    <property type="match status" value="1"/>
</dbReference>
<dbReference type="GO" id="GO:0051536">
    <property type="term" value="F:iron-sulfur cluster binding"/>
    <property type="evidence" value="ECO:0007669"/>
    <property type="project" value="UniProtKB-KW"/>
</dbReference>
<feature type="domain" description="4Fe-4S ferredoxin-type" evidence="4">
    <location>
        <begin position="165"/>
        <end position="196"/>
    </location>
</feature>
<reference evidence="5 6" key="1">
    <citation type="submission" date="2018-06" db="EMBL/GenBank/DDBJ databases">
        <authorList>
            <consortium name="Pathogen Informatics"/>
            <person name="Doyle S."/>
        </authorList>
    </citation>
    <scope>NUCLEOTIDE SEQUENCE [LARGE SCALE GENOMIC DNA]</scope>
    <source>
        <strain evidence="5 6">NCTC12112</strain>
    </source>
</reference>
<evidence type="ECO:0000256" key="2">
    <source>
        <dbReference type="ARBA" id="ARBA00023004"/>
    </source>
</evidence>